<keyword evidence="3" id="KW-0597">Phosphoprotein</keyword>
<evidence type="ECO:0000256" key="1">
    <source>
        <dbReference type="ARBA" id="ARBA00000085"/>
    </source>
</evidence>
<feature type="domain" description="Putative sensor" evidence="13">
    <location>
        <begin position="38"/>
        <end position="226"/>
    </location>
</feature>
<proteinExistence type="predicted"/>
<dbReference type="GO" id="GO:0016020">
    <property type="term" value="C:membrane"/>
    <property type="evidence" value="ECO:0007669"/>
    <property type="project" value="InterPro"/>
</dbReference>
<dbReference type="InterPro" id="IPR050482">
    <property type="entry name" value="Sensor_HK_TwoCompSys"/>
</dbReference>
<dbReference type="GO" id="GO:0046983">
    <property type="term" value="F:protein dimerization activity"/>
    <property type="evidence" value="ECO:0007669"/>
    <property type="project" value="InterPro"/>
</dbReference>
<keyword evidence="4" id="KW-0808">Transferase</keyword>
<feature type="region of interest" description="Disordered" evidence="9">
    <location>
        <begin position="1"/>
        <end position="22"/>
    </location>
</feature>
<evidence type="ECO:0000256" key="7">
    <source>
        <dbReference type="ARBA" id="ARBA00022840"/>
    </source>
</evidence>
<feature type="transmembrane region" description="Helical" evidence="10">
    <location>
        <begin position="196"/>
        <end position="218"/>
    </location>
</feature>
<dbReference type="InterPro" id="IPR036890">
    <property type="entry name" value="HATPase_C_sf"/>
</dbReference>
<feature type="transmembrane region" description="Helical" evidence="10">
    <location>
        <begin position="374"/>
        <end position="392"/>
    </location>
</feature>
<sequence>MITMTHETPAPQSDPDARTRRPGSFGFSLRQLGRDYAYVLPGFFLSLAGFIVLVPLFALSIATFVVWVGALLLPLTLTIARGFAQLSRRRVRHWGTAPVLAHYRPASSGLAGWVTSVADPRPWLDLVFETVIALPLRLLTFVVAVSWSAAAVSGVTYVLWGAFLPDDGSGALTIVLDALFNGALPSSVTDSFALEALAHFVLGVLFLLSLPAVIHALARLDAAITVGALGSNDGGPSPALGTAVTRPGHAATHSGLVSSQHSPASSNPSPEAWAWLSAGFAAIVMLAVSWPVTVVVYGVPVVLSMVITLLQSAALVLAVRWPIAGIAGGAATVFAMAWATGTVLGLPWPWPVTTLITIGLLVLVLALRHPWPYAVAGWISGAVASVLAVLLLRSDGFPGAIDSVLIAAPICAGLVALGISIRQLTRSRESLRRAEEASAQQSAQRRELAERNRIAQELHDVVAHSMSVISVQATTAEYRLPHIDDDSAQEFASIADSSRRALNEMRGLLTILRGSGDAPLVPQPTLLDIPDLLDATRQSGTTITVDSSPEDVLGAAASRISTSTGLTSYRILQEALSNAVRHAPGADIAVVLGLSDSHLILEVENGPATTAASASDSPDLTPSTSPDLTPSASPDPTSPPGGGLGLAGIRERATALGGTVEAGPRPDGGFAVHARLPTL</sequence>
<feature type="domain" description="Signal transduction histidine kinase subgroup 3 dimerisation and phosphoacceptor" evidence="12">
    <location>
        <begin position="450"/>
        <end position="514"/>
    </location>
</feature>
<feature type="transmembrane region" description="Helical" evidence="10">
    <location>
        <begin position="326"/>
        <end position="344"/>
    </location>
</feature>
<evidence type="ECO:0000256" key="2">
    <source>
        <dbReference type="ARBA" id="ARBA00012438"/>
    </source>
</evidence>
<dbReference type="InterPro" id="IPR011712">
    <property type="entry name" value="Sig_transdc_His_kin_sub3_dim/P"/>
</dbReference>
<evidence type="ECO:0000313" key="14">
    <source>
        <dbReference type="EMBL" id="SLM96510.1"/>
    </source>
</evidence>
<keyword evidence="10" id="KW-0812">Transmembrane</keyword>
<feature type="transmembrane region" description="Helical" evidence="10">
    <location>
        <begin position="36"/>
        <end position="58"/>
    </location>
</feature>
<evidence type="ECO:0000259" key="13">
    <source>
        <dbReference type="Pfam" id="PF13796"/>
    </source>
</evidence>
<dbReference type="EMBL" id="FWFF01000008">
    <property type="protein sequence ID" value="SLM96510.1"/>
    <property type="molecule type" value="Genomic_DNA"/>
</dbReference>
<keyword evidence="10" id="KW-0472">Membrane</keyword>
<accession>A0A1X6XBL1</accession>
<feature type="transmembrane region" description="Helical" evidence="10">
    <location>
        <begin position="138"/>
        <end position="160"/>
    </location>
</feature>
<evidence type="ECO:0000259" key="12">
    <source>
        <dbReference type="Pfam" id="PF07730"/>
    </source>
</evidence>
<evidence type="ECO:0000313" key="15">
    <source>
        <dbReference type="Proteomes" id="UP000196581"/>
    </source>
</evidence>
<evidence type="ECO:0000256" key="5">
    <source>
        <dbReference type="ARBA" id="ARBA00022741"/>
    </source>
</evidence>
<dbReference type="GO" id="GO:0005524">
    <property type="term" value="F:ATP binding"/>
    <property type="evidence" value="ECO:0007669"/>
    <property type="project" value="UniProtKB-KW"/>
</dbReference>
<dbReference type="SUPFAM" id="SSF55874">
    <property type="entry name" value="ATPase domain of HSP90 chaperone/DNA topoisomerase II/histidine kinase"/>
    <property type="match status" value="1"/>
</dbReference>
<dbReference type="EC" id="2.7.13.3" evidence="2"/>
<keyword evidence="6 14" id="KW-0418">Kinase</keyword>
<evidence type="ECO:0000259" key="11">
    <source>
        <dbReference type="Pfam" id="PF02518"/>
    </source>
</evidence>
<keyword evidence="7" id="KW-0067">ATP-binding</keyword>
<dbReference type="PANTHER" id="PTHR24421">
    <property type="entry name" value="NITRATE/NITRITE SENSOR PROTEIN NARX-RELATED"/>
    <property type="match status" value="1"/>
</dbReference>
<dbReference type="Gene3D" id="1.20.5.1930">
    <property type="match status" value="1"/>
</dbReference>
<feature type="region of interest" description="Disordered" evidence="9">
    <location>
        <begin position="609"/>
        <end position="679"/>
    </location>
</feature>
<feature type="transmembrane region" description="Helical" evidence="10">
    <location>
        <begin position="64"/>
        <end position="84"/>
    </location>
</feature>
<dbReference type="AlphaFoldDB" id="A0A1X6XBL1"/>
<evidence type="ECO:0000256" key="8">
    <source>
        <dbReference type="ARBA" id="ARBA00023012"/>
    </source>
</evidence>
<gene>
    <name evidence="14" type="ORF">FM105_05885</name>
</gene>
<feature type="transmembrane region" description="Helical" evidence="10">
    <location>
        <begin position="404"/>
        <end position="424"/>
    </location>
</feature>
<evidence type="ECO:0000256" key="10">
    <source>
        <dbReference type="SAM" id="Phobius"/>
    </source>
</evidence>
<keyword evidence="10" id="KW-1133">Transmembrane helix</keyword>
<feature type="transmembrane region" description="Helical" evidence="10">
    <location>
        <begin position="350"/>
        <end position="367"/>
    </location>
</feature>
<keyword evidence="5" id="KW-0547">Nucleotide-binding</keyword>
<dbReference type="Pfam" id="PF07730">
    <property type="entry name" value="HisKA_3"/>
    <property type="match status" value="1"/>
</dbReference>
<evidence type="ECO:0000256" key="3">
    <source>
        <dbReference type="ARBA" id="ARBA00022553"/>
    </source>
</evidence>
<dbReference type="PANTHER" id="PTHR24421:SF10">
    <property type="entry name" value="NITRATE_NITRITE SENSOR PROTEIN NARQ"/>
    <property type="match status" value="1"/>
</dbReference>
<evidence type="ECO:0000256" key="6">
    <source>
        <dbReference type="ARBA" id="ARBA00022777"/>
    </source>
</evidence>
<keyword evidence="8" id="KW-0902">Two-component regulatory system</keyword>
<feature type="compositionally biased region" description="Low complexity" evidence="9">
    <location>
        <begin position="609"/>
        <end position="635"/>
    </location>
</feature>
<dbReference type="Pfam" id="PF02518">
    <property type="entry name" value="HATPase_c"/>
    <property type="match status" value="1"/>
</dbReference>
<feature type="domain" description="Histidine kinase/HSP90-like ATPase" evidence="11">
    <location>
        <begin position="569"/>
        <end position="677"/>
    </location>
</feature>
<dbReference type="InterPro" id="IPR025828">
    <property type="entry name" value="Put_sensor_dom"/>
</dbReference>
<dbReference type="Proteomes" id="UP000196581">
    <property type="component" value="Unassembled WGS sequence"/>
</dbReference>
<name>A0A1X6XBL1_9MICO</name>
<feature type="region of interest" description="Disordered" evidence="9">
    <location>
        <begin position="240"/>
        <end position="264"/>
    </location>
</feature>
<reference evidence="15" key="1">
    <citation type="submission" date="2017-02" db="EMBL/GenBank/DDBJ databases">
        <authorList>
            <person name="Dridi B."/>
        </authorList>
    </citation>
    <scope>NUCLEOTIDE SEQUENCE [LARGE SCALE GENOMIC DNA]</scope>
    <source>
        <strain evidence="15">B Co 03.10</strain>
    </source>
</reference>
<evidence type="ECO:0000256" key="4">
    <source>
        <dbReference type="ARBA" id="ARBA00022679"/>
    </source>
</evidence>
<organism evidence="14 15">
    <name type="scientific">Brevibacterium yomogidense</name>
    <dbReference type="NCBI Taxonomy" id="946573"/>
    <lineage>
        <taxon>Bacteria</taxon>
        <taxon>Bacillati</taxon>
        <taxon>Actinomycetota</taxon>
        <taxon>Actinomycetes</taxon>
        <taxon>Micrococcales</taxon>
        <taxon>Brevibacteriaceae</taxon>
        <taxon>Brevibacterium</taxon>
    </lineage>
</organism>
<dbReference type="Gene3D" id="3.30.565.10">
    <property type="entry name" value="Histidine kinase-like ATPase, C-terminal domain"/>
    <property type="match status" value="1"/>
</dbReference>
<comment type="catalytic activity">
    <reaction evidence="1">
        <text>ATP + protein L-histidine = ADP + protein N-phospho-L-histidine.</text>
        <dbReference type="EC" id="2.7.13.3"/>
    </reaction>
</comment>
<dbReference type="CDD" id="cd16917">
    <property type="entry name" value="HATPase_UhpB-NarQ-NarX-like"/>
    <property type="match status" value="1"/>
</dbReference>
<dbReference type="Pfam" id="PF13796">
    <property type="entry name" value="Sensor"/>
    <property type="match status" value="1"/>
</dbReference>
<keyword evidence="15" id="KW-1185">Reference proteome</keyword>
<evidence type="ECO:0000256" key="9">
    <source>
        <dbReference type="SAM" id="MobiDB-lite"/>
    </source>
</evidence>
<dbReference type="InterPro" id="IPR003594">
    <property type="entry name" value="HATPase_dom"/>
</dbReference>
<dbReference type="GO" id="GO:0000155">
    <property type="term" value="F:phosphorelay sensor kinase activity"/>
    <property type="evidence" value="ECO:0007669"/>
    <property type="project" value="InterPro"/>
</dbReference>
<protein>
    <recommendedName>
        <fullName evidence="2">histidine kinase</fullName>
        <ecNumber evidence="2">2.7.13.3</ecNumber>
    </recommendedName>
</protein>